<comment type="similarity">
    <text evidence="8">Belongs to the glycosyltransferase 2 family. GtrB subfamily.</text>
</comment>
<dbReference type="PANTHER" id="PTHR48090">
    <property type="entry name" value="UNDECAPRENYL-PHOSPHATE 4-DEOXY-4-FORMAMIDO-L-ARABINOSE TRANSFERASE-RELATED"/>
    <property type="match status" value="1"/>
</dbReference>
<dbReference type="EMBL" id="BRPL01000002">
    <property type="protein sequence ID" value="GLB47261.1"/>
    <property type="molecule type" value="Genomic_DNA"/>
</dbReference>
<comment type="subcellular location">
    <subcellularLocation>
        <location evidence="1">Cell membrane</location>
        <topology evidence="1">Multi-pass membrane protein</topology>
    </subcellularLocation>
</comment>
<dbReference type="FunFam" id="3.90.550.10:FF:000079">
    <property type="entry name" value="Probable glycosyl transferase"/>
    <property type="match status" value="1"/>
</dbReference>
<evidence type="ECO:0000256" key="5">
    <source>
        <dbReference type="ARBA" id="ARBA00022692"/>
    </source>
</evidence>
<dbReference type="GO" id="GO:0016757">
    <property type="term" value="F:glycosyltransferase activity"/>
    <property type="evidence" value="ECO:0007669"/>
    <property type="project" value="UniProtKB-KW"/>
</dbReference>
<comment type="caution">
    <text evidence="11">The sequence shown here is derived from an EMBL/GenBank/DDBJ whole genome shotgun (WGS) entry which is preliminary data.</text>
</comment>
<keyword evidence="4 11" id="KW-0808">Transferase</keyword>
<evidence type="ECO:0000256" key="1">
    <source>
        <dbReference type="ARBA" id="ARBA00004651"/>
    </source>
</evidence>
<evidence type="ECO:0000313" key="11">
    <source>
        <dbReference type="EMBL" id="GLB47261.1"/>
    </source>
</evidence>
<dbReference type="CDD" id="cd04187">
    <property type="entry name" value="DPM1_like_bac"/>
    <property type="match status" value="1"/>
</dbReference>
<evidence type="ECO:0000256" key="6">
    <source>
        <dbReference type="ARBA" id="ARBA00022989"/>
    </source>
</evidence>
<dbReference type="Pfam" id="PF00535">
    <property type="entry name" value="Glycos_transf_2"/>
    <property type="match status" value="1"/>
</dbReference>
<name>A0A9W6B1V6_9LACO</name>
<reference evidence="11" key="1">
    <citation type="submission" date="2022-07" db="EMBL/GenBank/DDBJ databases">
        <authorList>
            <person name="Kouya T."/>
            <person name="Ishiyama Y."/>
        </authorList>
    </citation>
    <scope>NUCLEOTIDE SEQUENCE</scope>
    <source>
        <strain evidence="11">WR16-4</strain>
    </source>
</reference>
<keyword evidence="6 9" id="KW-1133">Transmembrane helix</keyword>
<dbReference type="AlphaFoldDB" id="A0A9W6B1V6"/>
<protein>
    <submittedName>
        <fullName evidence="11">Glycosyl transferase</fullName>
    </submittedName>
</protein>
<keyword evidence="5 9" id="KW-0812">Transmembrane</keyword>
<evidence type="ECO:0000259" key="10">
    <source>
        <dbReference type="Pfam" id="PF00535"/>
    </source>
</evidence>
<dbReference type="InterPro" id="IPR029044">
    <property type="entry name" value="Nucleotide-diphossugar_trans"/>
</dbReference>
<evidence type="ECO:0000256" key="4">
    <source>
        <dbReference type="ARBA" id="ARBA00022679"/>
    </source>
</evidence>
<proteinExistence type="inferred from homology"/>
<evidence type="ECO:0000256" key="9">
    <source>
        <dbReference type="SAM" id="Phobius"/>
    </source>
</evidence>
<feature type="transmembrane region" description="Helical" evidence="9">
    <location>
        <begin position="262"/>
        <end position="288"/>
    </location>
</feature>
<dbReference type="PANTHER" id="PTHR48090:SF1">
    <property type="entry name" value="PROPHAGE BACTOPRENOL GLUCOSYL TRANSFERASE HOMOLOG"/>
    <property type="match status" value="1"/>
</dbReference>
<dbReference type="RefSeq" id="WP_286136719.1">
    <property type="nucleotide sequence ID" value="NZ_BRPL01000002.1"/>
</dbReference>
<dbReference type="GO" id="GO:0005886">
    <property type="term" value="C:plasma membrane"/>
    <property type="evidence" value="ECO:0007669"/>
    <property type="project" value="UniProtKB-SubCell"/>
</dbReference>
<keyword evidence="7 9" id="KW-0472">Membrane</keyword>
<sequence>MEDYSRNDLISVVLPVFNEELGITNTIETLEKYVQSQPEDYELIFVNDGSKDKSPALIEQAQKKYDNIKFVQFSRNFGHQLAITAGIRYTKGDAVVVMDADLQDPPTVIPKMVEKWREGYQVVYGKRKARDGETFFKKFTAKMFYRILDSMAKIHIPVDTGDFRLMDRQVVNVLDQMNEAEPFVRGMVSWVGFKQGAVLYERHARNAGKTKYTLPKMMRLAMDGITSFSDAPLKLANVLGATSMILGVLYFLITLFTGFSTLTFAVFLMLFLSGCIMITIGIVGYYLFRVFEESKKRPLYIVAKTSGFENNNHPEV</sequence>
<evidence type="ECO:0000256" key="2">
    <source>
        <dbReference type="ARBA" id="ARBA00022475"/>
    </source>
</evidence>
<dbReference type="SUPFAM" id="SSF53448">
    <property type="entry name" value="Nucleotide-diphospho-sugar transferases"/>
    <property type="match status" value="1"/>
</dbReference>
<keyword evidence="12" id="KW-1185">Reference proteome</keyword>
<keyword evidence="3" id="KW-0328">Glycosyltransferase</keyword>
<accession>A0A9W6B1V6</accession>
<dbReference type="InterPro" id="IPR001173">
    <property type="entry name" value="Glyco_trans_2-like"/>
</dbReference>
<reference evidence="11" key="2">
    <citation type="journal article" date="2023" name="PLoS ONE">
        <title>Philodulcilactobacillus myokoensis gen. nov., sp. nov., a fructophilic, acidophilic, and agar-phobic lactic acid bacterium isolated from fermented vegetable extracts.</title>
        <authorList>
            <person name="Kouya T."/>
            <person name="Ishiyama Y."/>
            <person name="Ohashi S."/>
            <person name="Kumakubo R."/>
            <person name="Yamazaki T."/>
            <person name="Otaki T."/>
        </authorList>
    </citation>
    <scope>NUCLEOTIDE SEQUENCE</scope>
    <source>
        <strain evidence="11">WR16-4</strain>
    </source>
</reference>
<dbReference type="Gene3D" id="3.90.550.10">
    <property type="entry name" value="Spore Coat Polysaccharide Biosynthesis Protein SpsA, Chain A"/>
    <property type="match status" value="1"/>
</dbReference>
<evidence type="ECO:0000313" key="12">
    <source>
        <dbReference type="Proteomes" id="UP001144204"/>
    </source>
</evidence>
<evidence type="ECO:0000256" key="3">
    <source>
        <dbReference type="ARBA" id="ARBA00022676"/>
    </source>
</evidence>
<feature type="transmembrane region" description="Helical" evidence="9">
    <location>
        <begin position="235"/>
        <end position="256"/>
    </location>
</feature>
<evidence type="ECO:0000256" key="8">
    <source>
        <dbReference type="ARBA" id="ARBA00038152"/>
    </source>
</evidence>
<organism evidence="11 12">
    <name type="scientific">Philodulcilactobacillus myokoensis</name>
    <dbReference type="NCBI Taxonomy" id="2929573"/>
    <lineage>
        <taxon>Bacteria</taxon>
        <taxon>Bacillati</taxon>
        <taxon>Bacillota</taxon>
        <taxon>Bacilli</taxon>
        <taxon>Lactobacillales</taxon>
        <taxon>Lactobacillaceae</taxon>
        <taxon>Philodulcilactobacillus</taxon>
    </lineage>
</organism>
<dbReference type="Proteomes" id="UP001144204">
    <property type="component" value="Unassembled WGS sequence"/>
</dbReference>
<feature type="domain" description="Glycosyltransferase 2-like" evidence="10">
    <location>
        <begin position="11"/>
        <end position="171"/>
    </location>
</feature>
<keyword evidence="2" id="KW-1003">Cell membrane</keyword>
<evidence type="ECO:0000256" key="7">
    <source>
        <dbReference type="ARBA" id="ARBA00023136"/>
    </source>
</evidence>
<gene>
    <name evidence="11" type="ORF">WR164_12400</name>
</gene>
<dbReference type="InterPro" id="IPR050256">
    <property type="entry name" value="Glycosyltransferase_2"/>
</dbReference>